<sequence>MSEREPRRPRVGTRGNALDQPREHRPGLLDRFRPNPDAFGRMTEGFARFMGTPQFLLWMTVFVALWLGWNTIAPRELQFDSKDLNFTLLTLMLSLQASYAAPLLLLAQNRQDDRDRVTQEEDRRRAQQNLADTEYLTREIASLRIALRDVATRDFVRSELRSVLEEILESQDDAPDADEPGAPPRRGARRRSRNPDRPTAPETRGNPRA</sequence>
<dbReference type="EMBL" id="JSUH01000009">
    <property type="protein sequence ID" value="KHD97228.1"/>
    <property type="molecule type" value="Genomic_DNA"/>
</dbReference>
<feature type="compositionally biased region" description="Acidic residues" evidence="1">
    <location>
        <begin position="167"/>
        <end position="179"/>
    </location>
</feature>
<feature type="region of interest" description="Disordered" evidence="1">
    <location>
        <begin position="167"/>
        <end position="209"/>
    </location>
</feature>
<dbReference type="AlphaFoldDB" id="A0A0A6VSF5"/>
<accession>A0A0A6VSF5</accession>
<dbReference type="Pfam" id="PF06210">
    <property type="entry name" value="DUF1003"/>
    <property type="match status" value="1"/>
</dbReference>
<keyword evidence="2" id="KW-1133">Transmembrane helix</keyword>
<organism evidence="3 4">
    <name type="scientific">Kocuria rosea subsp. polaris</name>
    <dbReference type="NCBI Taxonomy" id="136273"/>
    <lineage>
        <taxon>Bacteria</taxon>
        <taxon>Bacillati</taxon>
        <taxon>Actinomycetota</taxon>
        <taxon>Actinomycetes</taxon>
        <taxon>Micrococcales</taxon>
        <taxon>Micrococcaceae</taxon>
        <taxon>Kocuria</taxon>
    </lineage>
</organism>
<evidence type="ECO:0000256" key="1">
    <source>
        <dbReference type="SAM" id="MobiDB-lite"/>
    </source>
</evidence>
<feature type="transmembrane region" description="Helical" evidence="2">
    <location>
        <begin position="84"/>
        <end position="106"/>
    </location>
</feature>
<dbReference type="InterPro" id="IPR010406">
    <property type="entry name" value="DUF1003"/>
</dbReference>
<dbReference type="OrthoDB" id="9795736at2"/>
<evidence type="ECO:0000256" key="2">
    <source>
        <dbReference type="SAM" id="Phobius"/>
    </source>
</evidence>
<comment type="caution">
    <text evidence="3">The sequence shown here is derived from an EMBL/GenBank/DDBJ whole genome shotgun (WGS) entry which is preliminary data.</text>
</comment>
<evidence type="ECO:0000313" key="4">
    <source>
        <dbReference type="Proteomes" id="UP000030466"/>
    </source>
</evidence>
<dbReference type="PANTHER" id="PTHR41386">
    <property type="entry name" value="INTEGRAL MEMBRANE PROTEIN-RELATED"/>
    <property type="match status" value="1"/>
</dbReference>
<keyword evidence="2" id="KW-0812">Transmembrane</keyword>
<keyword evidence="4" id="KW-1185">Reference proteome</keyword>
<dbReference type="PANTHER" id="PTHR41386:SF1">
    <property type="entry name" value="MEMBRANE PROTEIN"/>
    <property type="match status" value="1"/>
</dbReference>
<feature type="transmembrane region" description="Helical" evidence="2">
    <location>
        <begin position="55"/>
        <end position="72"/>
    </location>
</feature>
<reference evidence="3 4" key="1">
    <citation type="journal article" date="2003" name="Int. J. Syst. Evol. Microbiol.">
        <title>Kocuria polaris sp. nov., an orange-pigmented psychrophilic bacterium isolated from an Antarctic cyanobacterial mat sample.</title>
        <authorList>
            <person name="Reddy G.S."/>
            <person name="Prakash J.S."/>
            <person name="Prabahar V."/>
            <person name="Matsumoto G.I."/>
            <person name="Stackebrandt E."/>
            <person name="Shivaji S."/>
        </authorList>
    </citation>
    <scope>NUCLEOTIDE SEQUENCE [LARGE SCALE GENOMIC DNA]</scope>
    <source>
        <strain evidence="3 4">CMS 76or</strain>
    </source>
</reference>
<keyword evidence="2" id="KW-0472">Membrane</keyword>
<dbReference type="Proteomes" id="UP000030466">
    <property type="component" value="Unassembled WGS sequence"/>
</dbReference>
<protein>
    <submittedName>
        <fullName evidence="3">Membrane protein</fullName>
    </submittedName>
</protein>
<feature type="compositionally biased region" description="Basic and acidic residues" evidence="1">
    <location>
        <begin position="20"/>
        <end position="34"/>
    </location>
</feature>
<dbReference type="RefSeq" id="WP_017833421.1">
    <property type="nucleotide sequence ID" value="NZ_JSUH01000009.1"/>
</dbReference>
<feature type="region of interest" description="Disordered" evidence="1">
    <location>
        <begin position="1"/>
        <end position="34"/>
    </location>
</feature>
<evidence type="ECO:0000313" key="3">
    <source>
        <dbReference type="EMBL" id="KHD97228.1"/>
    </source>
</evidence>
<proteinExistence type="predicted"/>
<name>A0A0A6VSF5_KOCRO</name>
<gene>
    <name evidence="3" type="ORF">GY22_11140</name>
</gene>